<dbReference type="Gene3D" id="2.10.25.10">
    <property type="entry name" value="Laminin"/>
    <property type="match status" value="2"/>
</dbReference>
<reference evidence="9 10" key="1">
    <citation type="journal article" date="2018" name="Mol. Plant">
        <title>The genome of Artemisia annua provides insight into the evolution of Asteraceae family and artemisinin biosynthesis.</title>
        <authorList>
            <person name="Shen Q."/>
            <person name="Zhang L."/>
            <person name="Liao Z."/>
            <person name="Wang S."/>
            <person name="Yan T."/>
            <person name="Shi P."/>
            <person name="Liu M."/>
            <person name="Fu X."/>
            <person name="Pan Q."/>
            <person name="Wang Y."/>
            <person name="Lv Z."/>
            <person name="Lu X."/>
            <person name="Zhang F."/>
            <person name="Jiang W."/>
            <person name="Ma Y."/>
            <person name="Chen M."/>
            <person name="Hao X."/>
            <person name="Li L."/>
            <person name="Tang Y."/>
            <person name="Lv G."/>
            <person name="Zhou Y."/>
            <person name="Sun X."/>
            <person name="Brodelius P.E."/>
            <person name="Rose J.K.C."/>
            <person name="Tang K."/>
        </authorList>
    </citation>
    <scope>NUCLEOTIDE SEQUENCE [LARGE SCALE GENOMIC DNA]</scope>
    <source>
        <strain evidence="10">cv. Huhao1</strain>
        <tissue evidence="9">Leaf</tissue>
    </source>
</reference>
<keyword evidence="4" id="KW-1015">Disulfide bond</keyword>
<evidence type="ECO:0000256" key="4">
    <source>
        <dbReference type="ARBA" id="ARBA00023157"/>
    </source>
</evidence>
<comment type="caution">
    <text evidence="9">The sequence shown here is derived from an EMBL/GenBank/DDBJ whole genome shotgun (WGS) entry which is preliminary data.</text>
</comment>
<dbReference type="InterPro" id="IPR009030">
    <property type="entry name" value="Growth_fac_rcpt_cys_sf"/>
</dbReference>
<dbReference type="SUPFAM" id="SSF57196">
    <property type="entry name" value="EGF/Laminin"/>
    <property type="match status" value="1"/>
</dbReference>
<dbReference type="SUPFAM" id="SSF57184">
    <property type="entry name" value="Growth factor receptor domain"/>
    <property type="match status" value="1"/>
</dbReference>
<name>A0A2U1P6K4_ARTAN</name>
<keyword evidence="10" id="KW-1185">Reference proteome</keyword>
<dbReference type="Proteomes" id="UP000245207">
    <property type="component" value="Unassembled WGS sequence"/>
</dbReference>
<feature type="chain" id="PRO_5015675632" evidence="7">
    <location>
        <begin position="22"/>
        <end position="376"/>
    </location>
</feature>
<dbReference type="InterPro" id="IPR049883">
    <property type="entry name" value="NOTCH1_EGF-like"/>
</dbReference>
<dbReference type="InterPro" id="IPR000742">
    <property type="entry name" value="EGF"/>
</dbReference>
<organism evidence="9 10">
    <name type="scientific">Artemisia annua</name>
    <name type="common">Sweet wormwood</name>
    <dbReference type="NCBI Taxonomy" id="35608"/>
    <lineage>
        <taxon>Eukaryota</taxon>
        <taxon>Viridiplantae</taxon>
        <taxon>Streptophyta</taxon>
        <taxon>Embryophyta</taxon>
        <taxon>Tracheophyta</taxon>
        <taxon>Spermatophyta</taxon>
        <taxon>Magnoliopsida</taxon>
        <taxon>eudicotyledons</taxon>
        <taxon>Gunneridae</taxon>
        <taxon>Pentapetalae</taxon>
        <taxon>asterids</taxon>
        <taxon>campanulids</taxon>
        <taxon>Asterales</taxon>
        <taxon>Asteraceae</taxon>
        <taxon>Asteroideae</taxon>
        <taxon>Anthemideae</taxon>
        <taxon>Artemisiinae</taxon>
        <taxon>Artemisia</taxon>
    </lineage>
</organism>
<evidence type="ECO:0000256" key="7">
    <source>
        <dbReference type="SAM" id="SignalP"/>
    </source>
</evidence>
<dbReference type="CDD" id="cd00054">
    <property type="entry name" value="EGF_CA"/>
    <property type="match status" value="1"/>
</dbReference>
<dbReference type="Pfam" id="PF07645">
    <property type="entry name" value="EGF_CA"/>
    <property type="match status" value="1"/>
</dbReference>
<proteinExistence type="predicted"/>
<dbReference type="EMBL" id="PKPP01001605">
    <property type="protein sequence ID" value="PWA81317.1"/>
    <property type="molecule type" value="Genomic_DNA"/>
</dbReference>
<protein>
    <submittedName>
        <fullName evidence="9">EGF-like domain-containing protein</fullName>
    </submittedName>
</protein>
<evidence type="ECO:0000313" key="9">
    <source>
        <dbReference type="EMBL" id="PWA81317.1"/>
    </source>
</evidence>
<evidence type="ECO:0000259" key="8">
    <source>
        <dbReference type="PROSITE" id="PS50026"/>
    </source>
</evidence>
<evidence type="ECO:0000256" key="2">
    <source>
        <dbReference type="ARBA" id="ARBA00022729"/>
    </source>
</evidence>
<dbReference type="PANTHER" id="PTHR33491">
    <property type="entry name" value="OSJNBA0016N04.9 PROTEIN"/>
    <property type="match status" value="1"/>
</dbReference>
<evidence type="ECO:0000256" key="1">
    <source>
        <dbReference type="ARBA" id="ARBA00022536"/>
    </source>
</evidence>
<keyword evidence="3" id="KW-0677">Repeat</keyword>
<dbReference type="SMART" id="SM00179">
    <property type="entry name" value="EGF_CA"/>
    <property type="match status" value="1"/>
</dbReference>
<feature type="signal peptide" evidence="7">
    <location>
        <begin position="1"/>
        <end position="21"/>
    </location>
</feature>
<evidence type="ECO:0000256" key="6">
    <source>
        <dbReference type="PROSITE-ProRule" id="PRU00076"/>
    </source>
</evidence>
<dbReference type="PROSITE" id="PS50026">
    <property type="entry name" value="EGF_3"/>
    <property type="match status" value="1"/>
</dbReference>
<dbReference type="AlphaFoldDB" id="A0A2U1P6K4"/>
<sequence>MKLSQLVRLLLQISLVGLVNSQQSNCTYPGKCGNVTIPYPFSTEEGCYLDESYYIECNSTTQIPRLNISPIHLLQERGLHSPLEILEVNLKGQLRVKLPIMYACYDNRGTLLNGSTKSFQLSRFPLGLQNKFVGVGCPIEASLKTEPSIITTCQTNCVFGIGSSIGPRFCRTDIPSRTMTYAQISIQPLLNYTTCGYAFIVDYNYWFNESDPKKINPFYPAVLAWSVGNTTCEEALKDKKTYKCKDNTVCENGESNFGYRCKCPKGFRGNAYIQNGCQDIDECEDPKLNNCQPGHCKNTHGSFTCVCPKGLQGNPKGGGECTPGGDETKLVIEGNDTNKTFSFDLIVRDTTLSSKGSLTSPCAYEVTRFIWCAKRY</sequence>
<dbReference type="SMART" id="SM00181">
    <property type="entry name" value="EGF"/>
    <property type="match status" value="2"/>
</dbReference>
<feature type="domain" description="EGF-like" evidence="8">
    <location>
        <begin position="279"/>
        <end position="322"/>
    </location>
</feature>
<keyword evidence="1 6" id="KW-0245">EGF-like domain</keyword>
<dbReference type="FunFam" id="2.10.25.10:FF:000017">
    <property type="entry name" value="latent-transforming growth factor beta-binding protein 4 isoform X1"/>
    <property type="match status" value="1"/>
</dbReference>
<dbReference type="STRING" id="35608.A0A2U1P6K4"/>
<dbReference type="InterPro" id="IPR000152">
    <property type="entry name" value="EGF-type_Asp/Asn_hydroxyl_site"/>
</dbReference>
<comment type="caution">
    <text evidence="6">Lacks conserved residue(s) required for the propagation of feature annotation.</text>
</comment>
<evidence type="ECO:0000256" key="5">
    <source>
        <dbReference type="ARBA" id="ARBA00023180"/>
    </source>
</evidence>
<dbReference type="PROSITE" id="PS00010">
    <property type="entry name" value="ASX_HYDROXYL"/>
    <property type="match status" value="1"/>
</dbReference>
<keyword evidence="2 7" id="KW-0732">Signal</keyword>
<dbReference type="OrthoDB" id="4062651at2759"/>
<evidence type="ECO:0000313" key="10">
    <source>
        <dbReference type="Proteomes" id="UP000245207"/>
    </source>
</evidence>
<dbReference type="InterPro" id="IPR018097">
    <property type="entry name" value="EGF_Ca-bd_CS"/>
</dbReference>
<dbReference type="GO" id="GO:0005509">
    <property type="term" value="F:calcium ion binding"/>
    <property type="evidence" value="ECO:0007669"/>
    <property type="project" value="InterPro"/>
</dbReference>
<dbReference type="PROSITE" id="PS01187">
    <property type="entry name" value="EGF_CA"/>
    <property type="match status" value="1"/>
</dbReference>
<gene>
    <name evidence="9" type="ORF">CTI12_AA188560</name>
</gene>
<accession>A0A2U1P6K4</accession>
<keyword evidence="5" id="KW-0325">Glycoprotein</keyword>
<evidence type="ECO:0000256" key="3">
    <source>
        <dbReference type="ARBA" id="ARBA00022737"/>
    </source>
</evidence>
<dbReference type="InterPro" id="IPR001881">
    <property type="entry name" value="EGF-like_Ca-bd_dom"/>
</dbReference>